<dbReference type="Pfam" id="PF00697">
    <property type="entry name" value="PRAI"/>
    <property type="match status" value="1"/>
</dbReference>
<dbReference type="InterPro" id="IPR011060">
    <property type="entry name" value="RibuloseP-bd_barrel"/>
</dbReference>
<organism evidence="11">
    <name type="scientific">Caldilineaceae bacterium SB0662_bin_9</name>
    <dbReference type="NCBI Taxonomy" id="2605258"/>
    <lineage>
        <taxon>Bacteria</taxon>
        <taxon>Bacillati</taxon>
        <taxon>Chloroflexota</taxon>
        <taxon>Caldilineae</taxon>
        <taxon>Caldilineales</taxon>
        <taxon>Caldilineaceae</taxon>
    </lineage>
</organism>
<keyword evidence="8 9" id="KW-0413">Isomerase</keyword>
<evidence type="ECO:0000313" key="11">
    <source>
        <dbReference type="EMBL" id="MYD91255.1"/>
    </source>
</evidence>
<evidence type="ECO:0000256" key="5">
    <source>
        <dbReference type="ARBA" id="ARBA00022605"/>
    </source>
</evidence>
<keyword evidence="7 9" id="KW-0057">Aromatic amino acid biosynthesis</keyword>
<comment type="catalytic activity">
    <reaction evidence="1 9">
        <text>N-(5-phospho-beta-D-ribosyl)anthranilate = 1-(2-carboxyphenylamino)-1-deoxy-D-ribulose 5-phosphate</text>
        <dbReference type="Rhea" id="RHEA:21540"/>
        <dbReference type="ChEBI" id="CHEBI:18277"/>
        <dbReference type="ChEBI" id="CHEBI:58613"/>
        <dbReference type="EC" id="5.3.1.24"/>
    </reaction>
</comment>
<evidence type="ECO:0000256" key="4">
    <source>
        <dbReference type="ARBA" id="ARBA00022272"/>
    </source>
</evidence>
<keyword evidence="6 9" id="KW-0822">Tryptophan biosynthesis</keyword>
<dbReference type="InterPro" id="IPR001240">
    <property type="entry name" value="PRAI_dom"/>
</dbReference>
<dbReference type="AlphaFoldDB" id="A0A6B1DWT2"/>
<evidence type="ECO:0000256" key="9">
    <source>
        <dbReference type="HAMAP-Rule" id="MF_00135"/>
    </source>
</evidence>
<evidence type="ECO:0000256" key="7">
    <source>
        <dbReference type="ARBA" id="ARBA00023141"/>
    </source>
</evidence>
<evidence type="ECO:0000259" key="10">
    <source>
        <dbReference type="Pfam" id="PF00697"/>
    </source>
</evidence>
<feature type="domain" description="N-(5'phosphoribosyl) anthranilate isomerase (PRAI)" evidence="10">
    <location>
        <begin position="3"/>
        <end position="212"/>
    </location>
</feature>
<name>A0A6B1DWT2_9CHLR</name>
<dbReference type="SUPFAM" id="SSF51366">
    <property type="entry name" value="Ribulose-phoshate binding barrel"/>
    <property type="match status" value="1"/>
</dbReference>
<dbReference type="InterPro" id="IPR013785">
    <property type="entry name" value="Aldolase_TIM"/>
</dbReference>
<evidence type="ECO:0000256" key="6">
    <source>
        <dbReference type="ARBA" id="ARBA00022822"/>
    </source>
</evidence>
<dbReference type="HAMAP" id="MF_00135">
    <property type="entry name" value="PRAI"/>
    <property type="match status" value="1"/>
</dbReference>
<evidence type="ECO:0000256" key="1">
    <source>
        <dbReference type="ARBA" id="ARBA00001164"/>
    </source>
</evidence>
<comment type="pathway">
    <text evidence="2 9">Amino-acid biosynthesis; L-tryptophan biosynthesis; L-tryptophan from chorismate: step 3/5.</text>
</comment>
<dbReference type="GO" id="GO:0004640">
    <property type="term" value="F:phosphoribosylanthranilate isomerase activity"/>
    <property type="evidence" value="ECO:0007669"/>
    <property type="project" value="UniProtKB-UniRule"/>
</dbReference>
<comment type="caution">
    <text evidence="11">The sequence shown here is derived from an EMBL/GenBank/DDBJ whole genome shotgun (WGS) entry which is preliminary data.</text>
</comment>
<keyword evidence="5 9" id="KW-0028">Amino-acid biosynthesis</keyword>
<gene>
    <name evidence="9" type="primary">trpF</name>
    <name evidence="11" type="ORF">F4Y08_13115</name>
</gene>
<evidence type="ECO:0000256" key="2">
    <source>
        <dbReference type="ARBA" id="ARBA00004664"/>
    </source>
</evidence>
<protein>
    <recommendedName>
        <fullName evidence="4 9">N-(5'-phosphoribosyl)anthranilate isomerase</fullName>
        <shortName evidence="9">PRAI</shortName>
        <ecNumber evidence="3 9">5.3.1.24</ecNumber>
    </recommendedName>
</protein>
<dbReference type="InterPro" id="IPR044643">
    <property type="entry name" value="TrpF_fam"/>
</dbReference>
<accession>A0A6B1DWT2</accession>
<evidence type="ECO:0000256" key="8">
    <source>
        <dbReference type="ARBA" id="ARBA00023235"/>
    </source>
</evidence>
<dbReference type="PANTHER" id="PTHR42894:SF1">
    <property type="entry name" value="N-(5'-PHOSPHORIBOSYL)ANTHRANILATE ISOMERASE"/>
    <property type="match status" value="1"/>
</dbReference>
<dbReference type="CDD" id="cd00405">
    <property type="entry name" value="PRAI"/>
    <property type="match status" value="1"/>
</dbReference>
<dbReference type="PANTHER" id="PTHR42894">
    <property type="entry name" value="N-(5'-PHOSPHORIBOSYL)ANTHRANILATE ISOMERASE"/>
    <property type="match status" value="1"/>
</dbReference>
<dbReference type="GO" id="GO:0000162">
    <property type="term" value="P:L-tryptophan biosynthetic process"/>
    <property type="evidence" value="ECO:0007669"/>
    <property type="project" value="UniProtKB-UniRule"/>
</dbReference>
<comment type="similarity">
    <text evidence="9">Belongs to the TrpF family.</text>
</comment>
<sequence length="226" mass="23789">MKVKICGLTRPEDAEAALDAGADYLGFVFHPPSPRFIEPSRAGELINHLGTHGPLADGRARCVGLCVNLTPKQMNEAAVLSGIDLLQVYGNPDPEDLLALVPECFMAVRPRSRDEASELVSRYGAVSRGVGPGLLVDSYSRKAWGGTGEQADWSLVRTVAASVPRTMLAGGLVPDNVAQAVAQTDPWGVDVSSGVEAAPGLKDVDAVRAFVSQARQAVANRTAMQA</sequence>
<reference evidence="11" key="1">
    <citation type="submission" date="2019-09" db="EMBL/GenBank/DDBJ databases">
        <title>Characterisation of the sponge microbiome using genome-centric metagenomics.</title>
        <authorList>
            <person name="Engelberts J.P."/>
            <person name="Robbins S.J."/>
            <person name="De Goeij J.M."/>
            <person name="Aranda M."/>
            <person name="Bell S.C."/>
            <person name="Webster N.S."/>
        </authorList>
    </citation>
    <scope>NUCLEOTIDE SEQUENCE</scope>
    <source>
        <strain evidence="11">SB0662_bin_9</strain>
    </source>
</reference>
<evidence type="ECO:0000256" key="3">
    <source>
        <dbReference type="ARBA" id="ARBA00012572"/>
    </source>
</evidence>
<proteinExistence type="inferred from homology"/>
<dbReference type="UniPathway" id="UPA00035">
    <property type="reaction ID" value="UER00042"/>
</dbReference>
<dbReference type="EC" id="5.3.1.24" evidence="3 9"/>
<dbReference type="EMBL" id="VXPY01000093">
    <property type="protein sequence ID" value="MYD91255.1"/>
    <property type="molecule type" value="Genomic_DNA"/>
</dbReference>
<dbReference type="Gene3D" id="3.20.20.70">
    <property type="entry name" value="Aldolase class I"/>
    <property type="match status" value="1"/>
</dbReference>